<reference evidence="5" key="1">
    <citation type="submission" date="2025-08" db="UniProtKB">
        <authorList>
            <consortium name="RefSeq"/>
        </authorList>
    </citation>
    <scope>IDENTIFICATION</scope>
    <source>
        <strain evidence="5">Airmid</strain>
    </source>
</reference>
<name>A0A6P6XN83_DERPT</name>
<dbReference type="PANTHER" id="PTHR18952:SF208">
    <property type="entry name" value="CARBONIC ANHYDRASE XA-RELATED"/>
    <property type="match status" value="1"/>
</dbReference>
<dbReference type="GO" id="GO:0006730">
    <property type="term" value="P:one-carbon metabolic process"/>
    <property type="evidence" value="ECO:0007669"/>
    <property type="project" value="TreeGrafter"/>
</dbReference>
<evidence type="ECO:0000256" key="2">
    <source>
        <dbReference type="SAM" id="SignalP"/>
    </source>
</evidence>
<feature type="domain" description="Alpha-carbonic anhydrase" evidence="3">
    <location>
        <begin position="30"/>
        <end position="302"/>
    </location>
</feature>
<evidence type="ECO:0000256" key="1">
    <source>
        <dbReference type="ARBA" id="ARBA00010718"/>
    </source>
</evidence>
<evidence type="ECO:0000259" key="3">
    <source>
        <dbReference type="PROSITE" id="PS51144"/>
    </source>
</evidence>
<dbReference type="GO" id="GO:0004089">
    <property type="term" value="F:carbonate dehydratase activity"/>
    <property type="evidence" value="ECO:0007669"/>
    <property type="project" value="InterPro"/>
</dbReference>
<keyword evidence="4" id="KW-1185">Reference proteome</keyword>
<evidence type="ECO:0000313" key="4">
    <source>
        <dbReference type="Proteomes" id="UP000515146"/>
    </source>
</evidence>
<accession>A0A6P6XN83</accession>
<gene>
    <name evidence="5" type="primary">LOC113789554</name>
</gene>
<dbReference type="InterPro" id="IPR001148">
    <property type="entry name" value="CA_dom"/>
</dbReference>
<dbReference type="RefSeq" id="XP_027194912.1">
    <property type="nucleotide sequence ID" value="XM_027339111.1"/>
</dbReference>
<dbReference type="PROSITE" id="PS51144">
    <property type="entry name" value="ALPHA_CA_2"/>
    <property type="match status" value="1"/>
</dbReference>
<dbReference type="PANTHER" id="PTHR18952">
    <property type="entry name" value="CARBONIC ANHYDRASE"/>
    <property type="match status" value="1"/>
</dbReference>
<dbReference type="Proteomes" id="UP000515146">
    <property type="component" value="Unplaced"/>
</dbReference>
<feature type="non-terminal residue" evidence="5">
    <location>
        <position position="427"/>
    </location>
</feature>
<feature type="signal peptide" evidence="2">
    <location>
        <begin position="1"/>
        <end position="26"/>
    </location>
</feature>
<evidence type="ECO:0000313" key="5">
    <source>
        <dbReference type="RefSeq" id="XP_027194912.1"/>
    </source>
</evidence>
<dbReference type="SMART" id="SM01057">
    <property type="entry name" value="Carb_anhydrase"/>
    <property type="match status" value="1"/>
</dbReference>
<dbReference type="OrthoDB" id="5978072at2759"/>
<dbReference type="SUPFAM" id="SSF51069">
    <property type="entry name" value="Carbonic anhydrase"/>
    <property type="match status" value="1"/>
</dbReference>
<feature type="chain" id="PRO_5027819123" evidence="2">
    <location>
        <begin position="27"/>
        <end position="427"/>
    </location>
</feature>
<dbReference type="OMA" id="TYRANSP"/>
<dbReference type="KEGG" id="dpte:113789554"/>
<dbReference type="AlphaFoldDB" id="A0A6P6XN83"/>
<proteinExistence type="inferred from homology"/>
<organism evidence="4 5">
    <name type="scientific">Dermatophagoides pteronyssinus</name>
    <name type="common">European house dust mite</name>
    <dbReference type="NCBI Taxonomy" id="6956"/>
    <lineage>
        <taxon>Eukaryota</taxon>
        <taxon>Metazoa</taxon>
        <taxon>Ecdysozoa</taxon>
        <taxon>Arthropoda</taxon>
        <taxon>Chelicerata</taxon>
        <taxon>Arachnida</taxon>
        <taxon>Acari</taxon>
        <taxon>Acariformes</taxon>
        <taxon>Sarcoptiformes</taxon>
        <taxon>Astigmata</taxon>
        <taxon>Psoroptidia</taxon>
        <taxon>Analgoidea</taxon>
        <taxon>Pyroglyphidae</taxon>
        <taxon>Dermatophagoidinae</taxon>
        <taxon>Dermatophagoides</taxon>
    </lineage>
</organism>
<dbReference type="InParanoid" id="A0A6P6XN83"/>
<dbReference type="GO" id="GO:0008270">
    <property type="term" value="F:zinc ion binding"/>
    <property type="evidence" value="ECO:0007669"/>
    <property type="project" value="InterPro"/>
</dbReference>
<dbReference type="Gene3D" id="3.10.200.10">
    <property type="entry name" value="Alpha carbonic anhydrase"/>
    <property type="match status" value="1"/>
</dbReference>
<comment type="similarity">
    <text evidence="1">Belongs to the alpha-carbonic anhydrase family.</text>
</comment>
<protein>
    <submittedName>
        <fullName evidence="5">Carbonic anhydrase-related protein 10-like</fullName>
    </submittedName>
</protein>
<dbReference type="Pfam" id="PF00194">
    <property type="entry name" value="Carb_anhydrase"/>
    <property type="match status" value="1"/>
</dbReference>
<dbReference type="InterPro" id="IPR036398">
    <property type="entry name" value="CA_dom_sf"/>
</dbReference>
<dbReference type="InterPro" id="IPR023561">
    <property type="entry name" value="Carbonic_anhydrase_a-class"/>
</dbReference>
<sequence length="427" mass="49382">MSQFIKWPNTFCRAIIFFQFIRFIQADWESWWTYEGISGPDFWGRLNPRWSHCSKGQRQSPIDIDTSTLLYDPYLEPIKINGDYVRGQLVNTGRGISLLVDRSTTSSGDKHVTISDGPFSYQYTVSNITLHFGRENDRGSEHTIDGRRFPGELQLYAYNSQLYSNWSEAKREPNGLVAISIFIMVSGHPGQVVTLNQQQPNAALKQITGLLKNITKRGLSYTIESLSIMDLLPSSWKHYVTYEGSLTQPSCHETVQWVILNRPIYLSSYQFHMLRHSLKGDGHQDNFRPTQPRNKRSIRCNIVYENLGNSDRNVVDEQHHSSNTLMSTIQQDDEKLYLNNENLNRIERMVNDYMDNGINNNNNNDERLNLDFNHHKSQKTIKLKQNTFVKRDLDYDDADDDDDDTGIVNEYNVQKLATLSSMTKDSN</sequence>
<keyword evidence="2" id="KW-0732">Signal</keyword>